<accession>A0AAD7H1C9</accession>
<evidence type="ECO:0000313" key="3">
    <source>
        <dbReference type="EMBL" id="KAJ7709978.1"/>
    </source>
</evidence>
<dbReference type="SUPFAM" id="SSF56300">
    <property type="entry name" value="Metallo-dependent phosphatases"/>
    <property type="match status" value="1"/>
</dbReference>
<dbReference type="Gene3D" id="2.60.40.380">
    <property type="entry name" value="Purple acid phosphatase-like, N-terminal"/>
    <property type="match status" value="1"/>
</dbReference>
<dbReference type="AlphaFoldDB" id="A0AAD7H1C9"/>
<proteinExistence type="predicted"/>
<dbReference type="EMBL" id="JARKIE010000002">
    <property type="protein sequence ID" value="KAJ7709978.1"/>
    <property type="molecule type" value="Genomic_DNA"/>
</dbReference>
<comment type="caution">
    <text evidence="3">The sequence shown here is derived from an EMBL/GenBank/DDBJ whole genome shotgun (WGS) entry which is preliminary data.</text>
</comment>
<evidence type="ECO:0000259" key="2">
    <source>
        <dbReference type="Pfam" id="PF16655"/>
    </source>
</evidence>
<dbReference type="InterPro" id="IPR038607">
    <property type="entry name" value="PhoD-like_sf"/>
</dbReference>
<reference evidence="3" key="1">
    <citation type="submission" date="2023-03" db="EMBL/GenBank/DDBJ databases">
        <title>Massive genome expansion in bonnet fungi (Mycena s.s.) driven by repeated elements and novel gene families across ecological guilds.</title>
        <authorList>
            <consortium name="Lawrence Berkeley National Laboratory"/>
            <person name="Harder C.B."/>
            <person name="Miyauchi S."/>
            <person name="Viragh M."/>
            <person name="Kuo A."/>
            <person name="Thoen E."/>
            <person name="Andreopoulos B."/>
            <person name="Lu D."/>
            <person name="Skrede I."/>
            <person name="Drula E."/>
            <person name="Henrissat B."/>
            <person name="Morin E."/>
            <person name="Kohler A."/>
            <person name="Barry K."/>
            <person name="LaButti K."/>
            <person name="Morin E."/>
            <person name="Salamov A."/>
            <person name="Lipzen A."/>
            <person name="Mereny Z."/>
            <person name="Hegedus B."/>
            <person name="Baldrian P."/>
            <person name="Stursova M."/>
            <person name="Weitz H."/>
            <person name="Taylor A."/>
            <person name="Grigoriev I.V."/>
            <person name="Nagy L.G."/>
            <person name="Martin F."/>
            <person name="Kauserud H."/>
        </authorList>
    </citation>
    <scope>NUCLEOTIDE SEQUENCE</scope>
    <source>
        <strain evidence="3">CBHHK067</strain>
    </source>
</reference>
<dbReference type="Proteomes" id="UP001221757">
    <property type="component" value="Unassembled WGS sequence"/>
</dbReference>
<evidence type="ECO:0000313" key="4">
    <source>
        <dbReference type="Proteomes" id="UP001221757"/>
    </source>
</evidence>
<protein>
    <submittedName>
        <fullName evidence="3">PhoD-like phosphatase-domain-containing protein</fullName>
    </submittedName>
</protein>
<dbReference type="PANTHER" id="PTHR43606:SF7">
    <property type="entry name" value="PHOSPHATASE, PUTATIVE (AFU_ORTHOLOGUE AFUA_6G08710)-RELATED"/>
    <property type="match status" value="1"/>
</dbReference>
<organism evidence="3 4">
    <name type="scientific">Mycena rosella</name>
    <name type="common">Pink bonnet</name>
    <name type="synonym">Agaricus rosellus</name>
    <dbReference type="NCBI Taxonomy" id="1033263"/>
    <lineage>
        <taxon>Eukaryota</taxon>
        <taxon>Fungi</taxon>
        <taxon>Dikarya</taxon>
        <taxon>Basidiomycota</taxon>
        <taxon>Agaricomycotina</taxon>
        <taxon>Agaricomycetes</taxon>
        <taxon>Agaricomycetidae</taxon>
        <taxon>Agaricales</taxon>
        <taxon>Marasmiineae</taxon>
        <taxon>Mycenaceae</taxon>
        <taxon>Mycena</taxon>
    </lineage>
</organism>
<dbReference type="Pfam" id="PF16655">
    <property type="entry name" value="PhoD_N"/>
    <property type="match status" value="1"/>
</dbReference>
<dbReference type="InterPro" id="IPR029052">
    <property type="entry name" value="Metallo-depent_PP-like"/>
</dbReference>
<dbReference type="Gene3D" id="3.60.21.70">
    <property type="entry name" value="PhoD-like phosphatase"/>
    <property type="match status" value="1"/>
</dbReference>
<dbReference type="CDD" id="cd07389">
    <property type="entry name" value="MPP_PhoD"/>
    <property type="match status" value="1"/>
</dbReference>
<name>A0AAD7H1C9_MYCRO</name>
<dbReference type="InterPro" id="IPR032093">
    <property type="entry name" value="PhoD_N"/>
</dbReference>
<keyword evidence="4" id="KW-1185">Reference proteome</keyword>
<feature type="domain" description="PhoD-like phosphatase metallophosphatase" evidence="1">
    <location>
        <begin position="222"/>
        <end position="486"/>
    </location>
</feature>
<dbReference type="InterPro" id="IPR018946">
    <property type="entry name" value="PhoD-like_MPP"/>
</dbReference>
<dbReference type="PANTHER" id="PTHR43606">
    <property type="entry name" value="PHOSPHATASE, PUTATIVE (AFU_ORTHOLOGUE AFUA_6G08710)-RELATED"/>
    <property type="match status" value="1"/>
</dbReference>
<sequence>MQGDPFDTSVLIWTRAFPLGAGPDQSVPVCVSYRVFTAPAVSGKPIDSAQAFTSWDVDFTVKFEVSGLKPDTEYFYVFADCTNSSTVSPVGKTRTLPSPNTPAALVNGGKPLTLAVFSCSQYQTGWFNAYGFAAHNTTAEIFVHLGDYIYENIDSGASIGREVLGRELATIHDYRQRFNQYRTDASLLFAHLNAPWITVWMTTRYYFLFMENKMTSRNWQQVADNSWKAGTTDSNDTTSGCSFSPSGACFTDRKLAAVRAYHEWLPVRQVTTFDKLRIWRNFQIGKLLDLTMLDTRQYDRDVTDVDYNHDFVASVANAANRSLMGAAQEKWFYETLTESKNRQAVWRIIGQQIVFTQLTLGGALVDLDDWDGYRANRERLLDHLYAGKIGNTIILSGDSHANWVSDLAHPNDTTTYNPITGHGAIGVEFAGTAVTSPSPFGEGAPPAATDPISSVFVASNPDLQWSEGSFRGFFTLTIDSNAVNATYYAMQDISSPNLDGFASATFIVKTGENRLSRPVAGGSVLAGVLKSNGTG</sequence>
<gene>
    <name evidence="3" type="ORF">B0H17DRAFT_248520</name>
</gene>
<dbReference type="InterPro" id="IPR052900">
    <property type="entry name" value="Phospholipid_Metab_Enz"/>
</dbReference>
<feature type="domain" description="PhoD-like phosphatase metallophosphatase" evidence="1">
    <location>
        <begin position="114"/>
        <end position="200"/>
    </location>
</feature>
<dbReference type="Pfam" id="PF09423">
    <property type="entry name" value="PhoD"/>
    <property type="match status" value="2"/>
</dbReference>
<feature type="domain" description="Phospholipase D N-terminal" evidence="2">
    <location>
        <begin position="2"/>
        <end position="95"/>
    </location>
</feature>
<evidence type="ECO:0000259" key="1">
    <source>
        <dbReference type="Pfam" id="PF09423"/>
    </source>
</evidence>